<evidence type="ECO:0000256" key="3">
    <source>
        <dbReference type="ARBA" id="ARBA00022781"/>
    </source>
</evidence>
<dbReference type="NCBIfam" id="NF004404">
    <property type="entry name" value="PRK05758.2-5"/>
    <property type="match status" value="1"/>
</dbReference>
<evidence type="ECO:0000313" key="10">
    <source>
        <dbReference type="Proteomes" id="UP000243073"/>
    </source>
</evidence>
<evidence type="ECO:0000256" key="7">
    <source>
        <dbReference type="ARBA" id="ARBA00023310"/>
    </source>
</evidence>
<dbReference type="EMBL" id="MDKE01000004">
    <property type="protein sequence ID" value="OIN13885.1"/>
    <property type="molecule type" value="Genomic_DNA"/>
</dbReference>
<dbReference type="Proteomes" id="UP000243073">
    <property type="component" value="Unassembled WGS sequence"/>
</dbReference>
<dbReference type="OrthoDB" id="9816221at2"/>
<keyword evidence="4 8" id="KW-0406">Ion transport</keyword>
<evidence type="ECO:0000256" key="8">
    <source>
        <dbReference type="HAMAP-Rule" id="MF_01416"/>
    </source>
</evidence>
<dbReference type="STRING" id="1414654.BFR47_09375"/>
<evidence type="ECO:0000256" key="6">
    <source>
        <dbReference type="ARBA" id="ARBA00023196"/>
    </source>
</evidence>
<dbReference type="NCBIfam" id="NF004402">
    <property type="entry name" value="PRK05758.2-2"/>
    <property type="match status" value="1"/>
</dbReference>
<evidence type="ECO:0000256" key="4">
    <source>
        <dbReference type="ARBA" id="ARBA00023065"/>
    </source>
</evidence>
<dbReference type="GO" id="GO:0005886">
    <property type="term" value="C:plasma membrane"/>
    <property type="evidence" value="ECO:0007669"/>
    <property type="project" value="UniProtKB-SubCell"/>
</dbReference>
<dbReference type="RefSeq" id="WP_071471459.1">
    <property type="nucleotide sequence ID" value="NZ_MDKE01000004.1"/>
</dbReference>
<dbReference type="PANTHER" id="PTHR11910">
    <property type="entry name" value="ATP SYNTHASE DELTA CHAIN"/>
    <property type="match status" value="1"/>
</dbReference>
<comment type="similarity">
    <text evidence="8">Belongs to the ATPase delta chain family.</text>
</comment>
<dbReference type="SUPFAM" id="SSF47928">
    <property type="entry name" value="N-terminal domain of the delta subunit of the F1F0-ATP synthase"/>
    <property type="match status" value="1"/>
</dbReference>
<dbReference type="Gene3D" id="1.10.520.20">
    <property type="entry name" value="N-terminal domain of the delta subunit of the F1F0-ATP synthase"/>
    <property type="match status" value="1"/>
</dbReference>
<keyword evidence="5 8" id="KW-0472">Membrane</keyword>
<evidence type="ECO:0000256" key="2">
    <source>
        <dbReference type="ARBA" id="ARBA00022448"/>
    </source>
</evidence>
<dbReference type="HAMAP" id="MF_01416">
    <property type="entry name" value="ATP_synth_delta_bact"/>
    <property type="match status" value="1"/>
</dbReference>
<comment type="caution">
    <text evidence="9">The sequence shown here is derived from an EMBL/GenBank/DDBJ whole genome shotgun (WGS) entry which is preliminary data.</text>
</comment>
<keyword evidence="10" id="KW-1185">Reference proteome</keyword>
<dbReference type="InterPro" id="IPR020781">
    <property type="entry name" value="ATPase_OSCP/d_CS"/>
</dbReference>
<dbReference type="AlphaFoldDB" id="A0A1J4QJA8"/>
<dbReference type="GO" id="GO:0046933">
    <property type="term" value="F:proton-transporting ATP synthase activity, rotational mechanism"/>
    <property type="evidence" value="ECO:0007669"/>
    <property type="project" value="UniProtKB-UniRule"/>
</dbReference>
<keyword evidence="3 8" id="KW-0375">Hydrogen ion transport</keyword>
<gene>
    <name evidence="8" type="primary">atpH</name>
    <name evidence="9" type="ORF">BFR47_09375</name>
</gene>
<proteinExistence type="inferred from homology"/>
<dbReference type="GO" id="GO:0045259">
    <property type="term" value="C:proton-transporting ATP synthase complex"/>
    <property type="evidence" value="ECO:0007669"/>
    <property type="project" value="UniProtKB-KW"/>
</dbReference>
<comment type="subcellular location">
    <subcellularLocation>
        <location evidence="8">Cell membrane</location>
        <topology evidence="8">Peripheral membrane protein</topology>
    </subcellularLocation>
    <subcellularLocation>
        <location evidence="1">Membrane</location>
    </subcellularLocation>
</comment>
<name>A0A1J4QJA8_9GAMM</name>
<reference evidence="9 10" key="1">
    <citation type="submission" date="2016-07" db="EMBL/GenBank/DDBJ databases">
        <title>Draft Genome Sequence of Oceanisphaera psychrotolerans, isolated from coastal sediment samples.</title>
        <authorList>
            <person name="Zhuo S."/>
            <person name="Ruan Z."/>
        </authorList>
    </citation>
    <scope>NUCLEOTIDE SEQUENCE [LARGE SCALE GENOMIC DNA]</scope>
    <source>
        <strain evidence="9 10">LAM-WHM-ZC</strain>
    </source>
</reference>
<organism evidence="9 10">
    <name type="scientific">Oceanisphaera psychrotolerans</name>
    <dbReference type="NCBI Taxonomy" id="1414654"/>
    <lineage>
        <taxon>Bacteria</taxon>
        <taxon>Pseudomonadati</taxon>
        <taxon>Pseudomonadota</taxon>
        <taxon>Gammaproteobacteria</taxon>
        <taxon>Aeromonadales</taxon>
        <taxon>Aeromonadaceae</taxon>
        <taxon>Oceanisphaera</taxon>
    </lineage>
</organism>
<protein>
    <recommendedName>
        <fullName evidence="8">ATP synthase subunit delta</fullName>
    </recommendedName>
    <alternativeName>
        <fullName evidence="8">ATP synthase F(1) sector subunit delta</fullName>
    </alternativeName>
    <alternativeName>
        <fullName evidence="8">F-type ATPase subunit delta</fullName>
        <shortName evidence="8">F-ATPase subunit delta</shortName>
    </alternativeName>
</protein>
<dbReference type="NCBIfam" id="TIGR01145">
    <property type="entry name" value="ATP_synt_delta"/>
    <property type="match status" value="1"/>
</dbReference>
<sequence length="176" mass="19261">MEMKTIARPYAKAAFDFAVEKKAVDNWLTMLSFAAEVVQNKQMDEVINGNLNAEKMADVFLAVCGEQLDEQGQNLIKAMAANGRLSVLPAVVLEFAAMKAELDREVEADVVSAAKLTKQQMAKIQASLEKRLERKVKLNCSVDKSLMAGIIIKAGDMVIDGSVRGRLSRLAETLQS</sequence>
<dbReference type="PROSITE" id="PS00389">
    <property type="entry name" value="ATPASE_DELTA"/>
    <property type="match status" value="1"/>
</dbReference>
<keyword evidence="2 8" id="KW-0813">Transport</keyword>
<dbReference type="InterPro" id="IPR026015">
    <property type="entry name" value="ATP_synth_OSCP/delta_N_sf"/>
</dbReference>
<keyword evidence="6 8" id="KW-0139">CF(1)</keyword>
<dbReference type="Pfam" id="PF00213">
    <property type="entry name" value="OSCP"/>
    <property type="match status" value="1"/>
</dbReference>
<evidence type="ECO:0000256" key="1">
    <source>
        <dbReference type="ARBA" id="ARBA00004370"/>
    </source>
</evidence>
<comment type="function">
    <text evidence="8">This protein is part of the stalk that links CF(0) to CF(1). It either transmits conformational changes from CF(0) to CF(1) or is implicated in proton conduction.</text>
</comment>
<dbReference type="PRINTS" id="PR00125">
    <property type="entry name" value="ATPASEDELTA"/>
</dbReference>
<evidence type="ECO:0000313" key="9">
    <source>
        <dbReference type="EMBL" id="OIN13885.1"/>
    </source>
</evidence>
<keyword evidence="7 8" id="KW-0066">ATP synthesis</keyword>
<comment type="function">
    <text evidence="8">F(1)F(0) ATP synthase produces ATP from ADP in the presence of a proton or sodium gradient. F-type ATPases consist of two structural domains, F(1) containing the extramembraneous catalytic core and F(0) containing the membrane proton channel, linked together by a central stalk and a peripheral stalk. During catalysis, ATP synthesis in the catalytic domain of F(1) is coupled via a rotary mechanism of the central stalk subunits to proton translocation.</text>
</comment>
<dbReference type="InterPro" id="IPR000711">
    <property type="entry name" value="ATPase_OSCP/dsu"/>
</dbReference>
<evidence type="ECO:0000256" key="5">
    <source>
        <dbReference type="ARBA" id="ARBA00023136"/>
    </source>
</evidence>
<accession>A0A1J4QJA8</accession>
<keyword evidence="8" id="KW-1003">Cell membrane</keyword>